<evidence type="ECO:0000313" key="1">
    <source>
        <dbReference type="EMBL" id="AJR28306.1"/>
    </source>
</evidence>
<evidence type="ECO:0000313" key="2">
    <source>
        <dbReference type="Proteomes" id="UP000157362"/>
    </source>
</evidence>
<dbReference type="Proteomes" id="UP000157362">
    <property type="component" value="Segment"/>
</dbReference>
<dbReference type="KEGG" id="vg:37627504"/>
<dbReference type="RefSeq" id="YP_009362176.1">
    <property type="nucleotide sequence ID" value="NC_034537.1"/>
</dbReference>
<proteinExistence type="predicted"/>
<sequence>MIKEFSKIGKNLLDMKWYCPSIARGSGSKSLLCHLLAPNGRLMDPMDIMMNISPKCGIHLLMPVLRSKGICVKKRPGMPNVKKLGTFQPLKAQPLMRHPLTRMTVELHSFYIKRVNSWSPSSHHSHAIGITSTSTLKHL</sequence>
<organism evidence="1 2">
    <name type="scientific">La Joya virus</name>
    <dbReference type="NCBI Taxonomy" id="1272946"/>
    <lineage>
        <taxon>Viruses</taxon>
        <taxon>Riboviria</taxon>
        <taxon>Orthornavirae</taxon>
        <taxon>Negarnaviricota</taxon>
        <taxon>Haploviricotina</taxon>
        <taxon>Monjiviricetes</taxon>
        <taxon>Mononegavirales</taxon>
        <taxon>Rhabdoviridae</taxon>
        <taxon>Alpharhabdovirinae</taxon>
        <taxon>Hapavirus</taxon>
        <taxon>Hapavirus lajoya</taxon>
    </lineage>
</organism>
<name>A0A0D3R140_9RHAB</name>
<dbReference type="GeneID" id="37627504"/>
<keyword evidence="2" id="KW-1185">Reference proteome</keyword>
<dbReference type="EMBL" id="KM204986">
    <property type="protein sequence ID" value="AJR28306.1"/>
    <property type="molecule type" value="Viral_cRNA"/>
</dbReference>
<protein>
    <submittedName>
        <fullName evidence="1">Uncharacterized protein</fullName>
    </submittedName>
</protein>
<accession>A0A0D3R140</accession>
<reference evidence="1 2" key="1">
    <citation type="journal article" date="2015" name="PLoS Pathog.">
        <title>Evolution of genome size and complexity in the rhabdoviridae.</title>
        <authorList>
            <person name="Walker P.J."/>
            <person name="Firth C."/>
            <person name="Widen S.G."/>
            <person name="Blasdell K.R."/>
            <person name="Guzman H."/>
            <person name="Wood T.G."/>
            <person name="Paradkar P.N."/>
            <person name="Holmes E.C."/>
            <person name="Tesh R.B."/>
            <person name="Vasilakis N."/>
        </authorList>
    </citation>
    <scope>NUCLEOTIDE SEQUENCE [LARGE SCALE GENOMIC DNA]</scope>
    <source>
        <strain evidence="1">J-134</strain>
    </source>
</reference>